<evidence type="ECO:0000313" key="6">
    <source>
        <dbReference type="EMBL" id="KAL3862082.1"/>
    </source>
</evidence>
<dbReference type="SUPFAM" id="SSF48065">
    <property type="entry name" value="DBL homology domain (DH-domain)"/>
    <property type="match status" value="1"/>
</dbReference>
<dbReference type="InterPro" id="IPR015943">
    <property type="entry name" value="WD40/YVTN_repeat-like_dom_sf"/>
</dbReference>
<dbReference type="Gene3D" id="1.20.900.10">
    <property type="entry name" value="Dbl homology (DH) domain"/>
    <property type="match status" value="1"/>
</dbReference>
<evidence type="ECO:0000313" key="7">
    <source>
        <dbReference type="Proteomes" id="UP001634394"/>
    </source>
</evidence>
<keyword evidence="1" id="KW-0597">Phosphoprotein</keyword>
<gene>
    <name evidence="6" type="ORF">ACJMK2_008077</name>
</gene>
<reference evidence="6 7" key="1">
    <citation type="submission" date="2024-11" db="EMBL/GenBank/DDBJ databases">
        <title>Chromosome-level genome assembly of the freshwater bivalve Anodonta woodiana.</title>
        <authorList>
            <person name="Chen X."/>
        </authorList>
    </citation>
    <scope>NUCLEOTIDE SEQUENCE [LARGE SCALE GENOMIC DNA]</scope>
    <source>
        <strain evidence="6">MN2024</strain>
        <tissue evidence="6">Gills</tissue>
    </source>
</reference>
<dbReference type="SMART" id="SM00325">
    <property type="entry name" value="RhoGEF"/>
    <property type="match status" value="1"/>
</dbReference>
<sequence>MEKDISENAIYDDTNPFTTPGENKQRITPSIERLNMQDPEWSDESLYQDIDLVKPSPFQQDADPSDLTETQIKRRHVIKSLIDTERSYIDCLNKLVKDCQPMITSLFSSRPHVMTAFIYLRLMLIQHVKSFEKLKDGSYRNVTNFFREFSEHEIVNLYSLYINSYSLATDILKEAEKRKSAFRDSLKAQGTSSIEALMLRPVQRFPQFILILKDLLKYTPDDDAENIQLQNCLILLEHVGHQLNERKRRSEKTLQARSIYAKMKLSPSADRGSHWLVRQDDVRQLCQATNGKQTSKQRRLMLMNSCIVSVSMSSSSASEDYTMKWSVSLQHLDLNEQSMTPGLALKGKHDENTDIIAELNKLKEDYTTLEQMIDTAKTLNRTYPDVLDTLQRNRRSVQQNKQNTFNTTGIELIDSFRNRTYAFLFENSKTKQEWCVDFIISKNALESNNNPVWSVQGETIADSVLYPACFLRPLKADAPRQFTKAKCVTQVIMPFSDNSSMGLPHLWVCSATEGLGNVSIISIHSGRPNLLESFKACKCEILCAEMIPCSAEVHHVLAFSMDTVWMGTVDSEIIVFAVPSLQNGKRTPLRVFHTTGVVVALKYVKDRVFAGCRTGTLHIFTADKDGVWTEHSNVVIGHSPVSTFLLWQSDIWVGCGNSLLVFNVDTLNQKPSIHLQTDEACDETINCMVQTGQGVWLSYIGMSIMRLYHMATGKLLQEYDVNVDLNTFCADTLKGCFEFQHSLKHEITSLMSCPGLLWVGTSSGMILNYPTLLNQESGPQIIMRPNISMHGYCGSAKFISIVPFGSVASRSLPSRFSDLNLKSMKHDDADYRHVVSDKTVSDVSSTYTNLYDSHMYMTLLPKSSSPPSVPEGGTLFSSNTLQMAGNSELVTGDITKRISLNGDILRKGPVRNNQFALQDKSNRPTIKGPCQEDLLTQDKTLKGENQGQPPICDTRSFANDDIPEQRTEALIQRADSGYTLARDMEAGELSHLFSSRNTNTVFTVPSGRLKRQSAIRVSHAQSVGGDISSAKPISRSRSWKIQNTNTYVIISGGDGYRDWKNRDPFQYRNDEALLLSWIVKI</sequence>
<evidence type="ECO:0000256" key="1">
    <source>
        <dbReference type="ARBA" id="ARBA00022553"/>
    </source>
</evidence>
<keyword evidence="3" id="KW-0175">Coiled coil</keyword>
<accession>A0ABD3VKH0</accession>
<feature type="compositionally biased region" description="Polar residues" evidence="4">
    <location>
        <begin position="15"/>
        <end position="28"/>
    </location>
</feature>
<dbReference type="PROSITE" id="PS50010">
    <property type="entry name" value="DH_2"/>
    <property type="match status" value="1"/>
</dbReference>
<evidence type="ECO:0000256" key="3">
    <source>
        <dbReference type="SAM" id="Coils"/>
    </source>
</evidence>
<dbReference type="Pfam" id="PF00621">
    <property type="entry name" value="RhoGEF"/>
    <property type="match status" value="1"/>
</dbReference>
<dbReference type="Proteomes" id="UP001634394">
    <property type="component" value="Unassembled WGS sequence"/>
</dbReference>
<comment type="caution">
    <text evidence="6">The sequence shown here is derived from an EMBL/GenBank/DDBJ whole genome shotgun (WGS) entry which is preliminary data.</text>
</comment>
<evidence type="ECO:0000259" key="5">
    <source>
        <dbReference type="PROSITE" id="PS50010"/>
    </source>
</evidence>
<keyword evidence="7" id="KW-1185">Reference proteome</keyword>
<dbReference type="SUPFAM" id="SSF50978">
    <property type="entry name" value="WD40 repeat-like"/>
    <property type="match status" value="1"/>
</dbReference>
<dbReference type="AlphaFoldDB" id="A0ABD3VKH0"/>
<dbReference type="InterPro" id="IPR000219">
    <property type="entry name" value="DH_dom"/>
</dbReference>
<feature type="region of interest" description="Disordered" evidence="4">
    <location>
        <begin position="1"/>
        <end position="29"/>
    </location>
</feature>
<proteinExistence type="predicted"/>
<dbReference type="Gene3D" id="2.130.10.10">
    <property type="entry name" value="YVTN repeat-like/Quinoprotein amine dehydrogenase"/>
    <property type="match status" value="1"/>
</dbReference>
<evidence type="ECO:0000256" key="4">
    <source>
        <dbReference type="SAM" id="MobiDB-lite"/>
    </source>
</evidence>
<keyword evidence="2" id="KW-0344">Guanine-nucleotide releasing factor</keyword>
<dbReference type="GO" id="GO:0005085">
    <property type="term" value="F:guanyl-nucleotide exchange factor activity"/>
    <property type="evidence" value="ECO:0007669"/>
    <property type="project" value="UniProtKB-KW"/>
</dbReference>
<dbReference type="PANTHER" id="PTHR12877:SF7">
    <property type="entry name" value="RHO GUANINE NUCLEOTIDE EXCHANGE FACTOR 10-LIKE PROTEIN"/>
    <property type="match status" value="1"/>
</dbReference>
<feature type="domain" description="DH" evidence="5">
    <location>
        <begin position="73"/>
        <end position="246"/>
    </location>
</feature>
<evidence type="ECO:0000256" key="2">
    <source>
        <dbReference type="ARBA" id="ARBA00022658"/>
    </source>
</evidence>
<dbReference type="InterPro" id="IPR039919">
    <property type="entry name" value="ARHGEF10/ARHGEF17"/>
</dbReference>
<dbReference type="Pfam" id="PF19056">
    <property type="entry name" value="WD40_2"/>
    <property type="match status" value="1"/>
</dbReference>
<dbReference type="InterPro" id="IPR035899">
    <property type="entry name" value="DBL_dom_sf"/>
</dbReference>
<dbReference type="EMBL" id="JBJQND010000011">
    <property type="protein sequence ID" value="KAL3862082.1"/>
    <property type="molecule type" value="Genomic_DNA"/>
</dbReference>
<organism evidence="6 7">
    <name type="scientific">Sinanodonta woodiana</name>
    <name type="common">Chinese pond mussel</name>
    <name type="synonym">Anodonta woodiana</name>
    <dbReference type="NCBI Taxonomy" id="1069815"/>
    <lineage>
        <taxon>Eukaryota</taxon>
        <taxon>Metazoa</taxon>
        <taxon>Spiralia</taxon>
        <taxon>Lophotrochozoa</taxon>
        <taxon>Mollusca</taxon>
        <taxon>Bivalvia</taxon>
        <taxon>Autobranchia</taxon>
        <taxon>Heteroconchia</taxon>
        <taxon>Palaeoheterodonta</taxon>
        <taxon>Unionida</taxon>
        <taxon>Unionoidea</taxon>
        <taxon>Unionidae</taxon>
        <taxon>Unioninae</taxon>
        <taxon>Sinanodonta</taxon>
    </lineage>
</organism>
<feature type="coiled-coil region" evidence="3">
    <location>
        <begin position="352"/>
        <end position="379"/>
    </location>
</feature>
<name>A0ABD3VKH0_SINWO</name>
<protein>
    <recommendedName>
        <fullName evidence="5">DH domain-containing protein</fullName>
    </recommendedName>
</protein>
<dbReference type="Pfam" id="PF19057">
    <property type="entry name" value="PH_19"/>
    <property type="match status" value="1"/>
</dbReference>
<dbReference type="InterPro" id="IPR036322">
    <property type="entry name" value="WD40_repeat_dom_sf"/>
</dbReference>
<dbReference type="PANTHER" id="PTHR12877">
    <property type="entry name" value="RHO GUANINE NUCLEOTIDE EXCHANGE FACTOR"/>
    <property type="match status" value="1"/>
</dbReference>